<gene>
    <name evidence="2" type="ORF">FPZ52_11110</name>
</gene>
<dbReference type="InterPro" id="IPR041657">
    <property type="entry name" value="HTH_17"/>
</dbReference>
<protein>
    <submittedName>
        <fullName evidence="2">Helix-turn-helix domain-containing protein</fullName>
    </submittedName>
</protein>
<dbReference type="EMBL" id="CP042261">
    <property type="protein sequence ID" value="QDY70114.1"/>
    <property type="molecule type" value="Genomic_DNA"/>
</dbReference>
<dbReference type="SUPFAM" id="SSF46955">
    <property type="entry name" value="Putative DNA-binding domain"/>
    <property type="match status" value="1"/>
</dbReference>
<reference evidence="2 3" key="1">
    <citation type="submission" date="2019-07" db="EMBL/GenBank/DDBJ databases">
        <title>Litoreibacter alkalisoli sp. nov., isolated from saline-alkaline soil.</title>
        <authorList>
            <person name="Wang S."/>
            <person name="Xu L."/>
            <person name="Xing Y.-T."/>
            <person name="Sun J.-Q."/>
        </authorList>
    </citation>
    <scope>NUCLEOTIDE SEQUENCE [LARGE SCALE GENOMIC DNA]</scope>
    <source>
        <strain evidence="2 3">LN3S51</strain>
    </source>
</reference>
<dbReference type="Pfam" id="PF12728">
    <property type="entry name" value="HTH_17"/>
    <property type="match status" value="1"/>
</dbReference>
<dbReference type="AlphaFoldDB" id="A0A5B8IWQ0"/>
<proteinExistence type="predicted"/>
<dbReference type="KEGG" id="lit:FPZ52_11110"/>
<evidence type="ECO:0000313" key="2">
    <source>
        <dbReference type="EMBL" id="QDY70114.1"/>
    </source>
</evidence>
<dbReference type="InterPro" id="IPR009061">
    <property type="entry name" value="DNA-bd_dom_put_sf"/>
</dbReference>
<feature type="domain" description="Helix-turn-helix" evidence="1">
    <location>
        <begin position="14"/>
        <end position="62"/>
    </location>
</feature>
<name>A0A5B8IWQ0_9RHOB</name>
<dbReference type="OrthoDB" id="9806994at2"/>
<evidence type="ECO:0000313" key="3">
    <source>
        <dbReference type="Proteomes" id="UP000318483"/>
    </source>
</evidence>
<accession>A0A5B8IWQ0</accession>
<organism evidence="2 3">
    <name type="scientific">Qingshengfaniella alkalisoli</name>
    <dbReference type="NCBI Taxonomy" id="2599296"/>
    <lineage>
        <taxon>Bacteria</taxon>
        <taxon>Pseudomonadati</taxon>
        <taxon>Pseudomonadota</taxon>
        <taxon>Alphaproteobacteria</taxon>
        <taxon>Rhodobacterales</taxon>
        <taxon>Paracoccaceae</taxon>
        <taxon>Qingshengfaniella</taxon>
    </lineage>
</organism>
<evidence type="ECO:0000259" key="1">
    <source>
        <dbReference type="Pfam" id="PF12728"/>
    </source>
</evidence>
<dbReference type="RefSeq" id="WP_146365503.1">
    <property type="nucleotide sequence ID" value="NZ_CP042261.1"/>
</dbReference>
<dbReference type="Proteomes" id="UP000318483">
    <property type="component" value="Chromosome"/>
</dbReference>
<sequence length="72" mass="8156">MEQEKNVTSQPGQLLTVGALSKRWGVAMSTIYYWIQEGRGPSYMKIGNAIRYRIEDVEAYEKANYHELGAAS</sequence>
<keyword evidence="3" id="KW-1185">Reference proteome</keyword>